<dbReference type="Pfam" id="PF00589">
    <property type="entry name" value="Phage_integrase"/>
    <property type="match status" value="1"/>
</dbReference>
<feature type="domain" description="Tyr recombinase" evidence="7">
    <location>
        <begin position="354"/>
        <end position="548"/>
    </location>
</feature>
<dbReference type="Gene3D" id="1.10.443.10">
    <property type="entry name" value="Intergrase catalytic core"/>
    <property type="match status" value="1"/>
</dbReference>
<evidence type="ECO:0000313" key="10">
    <source>
        <dbReference type="Proteomes" id="UP001407347"/>
    </source>
</evidence>
<feature type="region of interest" description="Disordered" evidence="6">
    <location>
        <begin position="209"/>
        <end position="237"/>
    </location>
</feature>
<dbReference type="PROSITE" id="PS51900">
    <property type="entry name" value="CB"/>
    <property type="match status" value="1"/>
</dbReference>
<dbReference type="PROSITE" id="PS51898">
    <property type="entry name" value="TYR_RECOMBINASE"/>
    <property type="match status" value="1"/>
</dbReference>
<keyword evidence="10" id="KW-1185">Reference proteome</keyword>
<accession>A0ABU9ZRT8</accession>
<dbReference type="Pfam" id="PF20172">
    <property type="entry name" value="DUF6538"/>
    <property type="match status" value="1"/>
</dbReference>
<dbReference type="EMBL" id="JAQYXP010000001">
    <property type="protein sequence ID" value="MEN3233790.1"/>
    <property type="molecule type" value="Genomic_DNA"/>
</dbReference>
<dbReference type="RefSeq" id="WP_346012889.1">
    <property type="nucleotide sequence ID" value="NZ_JAQYXP010000001.1"/>
</dbReference>
<evidence type="ECO:0000256" key="2">
    <source>
        <dbReference type="ARBA" id="ARBA00022908"/>
    </source>
</evidence>
<evidence type="ECO:0000259" key="8">
    <source>
        <dbReference type="PROSITE" id="PS51900"/>
    </source>
</evidence>
<keyword evidence="2" id="KW-0229">DNA integration</keyword>
<comment type="similarity">
    <text evidence="1">Belongs to the 'phage' integrase family.</text>
</comment>
<reference evidence="9 10" key="1">
    <citation type="journal article" date="2023" name="PLoS ONE">
        <title>Complete genome assembly of Hawai'i environmental nontuberculous mycobacteria reveals unexpected co-isolation with methylobacteria.</title>
        <authorList>
            <person name="Hendrix J."/>
            <person name="Epperson L.E."/>
            <person name="Tong E.I."/>
            <person name="Chan Y.L."/>
            <person name="Hasan N.A."/>
            <person name="Dawrs S.N."/>
            <person name="Norton G.J."/>
            <person name="Virdi R."/>
            <person name="Crooks J.L."/>
            <person name="Chan E.D."/>
            <person name="Honda J.R."/>
            <person name="Strong M."/>
        </authorList>
    </citation>
    <scope>NUCLEOTIDE SEQUENCE [LARGE SCALE GENOMIC DNA]</scope>
    <source>
        <strain evidence="9 10">NJH_HI04-1</strain>
    </source>
</reference>
<evidence type="ECO:0000256" key="6">
    <source>
        <dbReference type="SAM" id="MobiDB-lite"/>
    </source>
</evidence>
<dbReference type="Proteomes" id="UP001407347">
    <property type="component" value="Unassembled WGS sequence"/>
</dbReference>
<dbReference type="InterPro" id="IPR044068">
    <property type="entry name" value="CB"/>
</dbReference>
<evidence type="ECO:0000313" key="9">
    <source>
        <dbReference type="EMBL" id="MEN3233790.1"/>
    </source>
</evidence>
<dbReference type="PANTHER" id="PTHR30349:SF41">
    <property type="entry name" value="INTEGRASE_RECOMBINASE PROTEIN MJ0367-RELATED"/>
    <property type="match status" value="1"/>
</dbReference>
<comment type="caution">
    <text evidence="9">The sequence shown here is derived from an EMBL/GenBank/DDBJ whole genome shotgun (WGS) entry which is preliminary data.</text>
</comment>
<protein>
    <submittedName>
        <fullName evidence="9">Phage integrase N-terminal SAM-like domain-containing protein</fullName>
    </submittedName>
</protein>
<proteinExistence type="inferred from homology"/>
<dbReference type="InterPro" id="IPR013762">
    <property type="entry name" value="Integrase-like_cat_sf"/>
</dbReference>
<evidence type="ECO:0000256" key="1">
    <source>
        <dbReference type="ARBA" id="ARBA00008857"/>
    </source>
</evidence>
<evidence type="ECO:0000256" key="3">
    <source>
        <dbReference type="ARBA" id="ARBA00023125"/>
    </source>
</evidence>
<dbReference type="Gene3D" id="1.10.150.130">
    <property type="match status" value="1"/>
</dbReference>
<dbReference type="InterPro" id="IPR010998">
    <property type="entry name" value="Integrase_recombinase_N"/>
</dbReference>
<dbReference type="InterPro" id="IPR046668">
    <property type="entry name" value="DUF6538"/>
</dbReference>
<evidence type="ECO:0000259" key="7">
    <source>
        <dbReference type="PROSITE" id="PS51898"/>
    </source>
</evidence>
<sequence>MLFRLVRPVKRPDSSVPQFVQRIPADILPLVAGRVLTVQLGAETVRVHVTPKMRSIRFSLRTRDPAEAKARQGQAAAALERHWAAFRNAAPVVLNHKQSTALAGELYRSWADGGADRSIAVQHMPGGQWAVVRSGSEEEAAGFATARDKLEAALENDDLASLEPTLGPLVDQLLQARGILSVDGATRQTLIGTFALALQDAFAVRQRNAEGDYSPDSKASRFPDFEPPTAKEPPRTAIPETTLSGLLAEWWAERKAAGIKPSTYQSYKHAVMGLAAFLEHDDADRVTAEDVVRFKDYRLSCRDPRNGKRLSAQTVKSSDLNGLKVVFGWAVANRKMASNPAKDVMLKLAKPRRLRGKGFTDEEARAILKAASEYRPTPGETAKRAAAKRWVPWLSAYTGARLGELAQLRKQDIRQHGQHWSIVITPDAGTVKTNEAREVVLHAHLIELGFIDFVRQSKPGHLFLTRAADGSVMGSLKSLKTRLSLFARLTITDPNVAPNHGWRHRFKTEGLSAGMGERVLDAIQGHAPSNASGGYGEVTIKAMVDAMAKFPRIDVR</sequence>
<gene>
    <name evidence="9" type="ORF">PUR29_09255</name>
</gene>
<evidence type="ECO:0000256" key="4">
    <source>
        <dbReference type="ARBA" id="ARBA00023172"/>
    </source>
</evidence>
<keyword evidence="4" id="KW-0233">DNA recombination</keyword>
<feature type="domain" description="Core-binding (CB)" evidence="8">
    <location>
        <begin position="241"/>
        <end position="331"/>
    </location>
</feature>
<dbReference type="InterPro" id="IPR050090">
    <property type="entry name" value="Tyrosine_recombinase_XerCD"/>
</dbReference>
<dbReference type="InterPro" id="IPR002104">
    <property type="entry name" value="Integrase_catalytic"/>
</dbReference>
<dbReference type="SUPFAM" id="SSF56349">
    <property type="entry name" value="DNA breaking-rejoining enzymes"/>
    <property type="match status" value="1"/>
</dbReference>
<name>A0ABU9ZRT8_9HYPH</name>
<dbReference type="PANTHER" id="PTHR30349">
    <property type="entry name" value="PHAGE INTEGRASE-RELATED"/>
    <property type="match status" value="1"/>
</dbReference>
<evidence type="ECO:0000256" key="5">
    <source>
        <dbReference type="PROSITE-ProRule" id="PRU01248"/>
    </source>
</evidence>
<keyword evidence="3 5" id="KW-0238">DNA-binding</keyword>
<organism evidence="9 10">
    <name type="scientific">Methylobacterium ajmalii</name>
    <dbReference type="NCBI Taxonomy" id="2738439"/>
    <lineage>
        <taxon>Bacteria</taxon>
        <taxon>Pseudomonadati</taxon>
        <taxon>Pseudomonadota</taxon>
        <taxon>Alphaproteobacteria</taxon>
        <taxon>Hyphomicrobiales</taxon>
        <taxon>Methylobacteriaceae</taxon>
        <taxon>Methylobacterium</taxon>
    </lineage>
</organism>
<dbReference type="InterPro" id="IPR011010">
    <property type="entry name" value="DNA_brk_join_enz"/>
</dbReference>